<feature type="transmembrane region" description="Helical" evidence="2">
    <location>
        <begin position="211"/>
        <end position="228"/>
    </location>
</feature>
<keyword evidence="2" id="KW-1133">Transmembrane helix</keyword>
<name>A0A8H5D6H5_9AGAR</name>
<feature type="transmembrane region" description="Helical" evidence="2">
    <location>
        <begin position="170"/>
        <end position="191"/>
    </location>
</feature>
<feature type="transmembrane region" description="Helical" evidence="2">
    <location>
        <begin position="129"/>
        <end position="150"/>
    </location>
</feature>
<accession>A0A8H5D6H5</accession>
<keyword evidence="5" id="KW-1185">Reference proteome</keyword>
<evidence type="ECO:0000256" key="1">
    <source>
        <dbReference type="SAM" id="MobiDB-lite"/>
    </source>
</evidence>
<feature type="region of interest" description="Disordered" evidence="1">
    <location>
        <begin position="282"/>
        <end position="305"/>
    </location>
</feature>
<feature type="transmembrane region" description="Helical" evidence="2">
    <location>
        <begin position="25"/>
        <end position="47"/>
    </location>
</feature>
<dbReference type="Pfam" id="PF20152">
    <property type="entry name" value="DUF6534"/>
    <property type="match status" value="1"/>
</dbReference>
<evidence type="ECO:0000256" key="2">
    <source>
        <dbReference type="SAM" id="Phobius"/>
    </source>
</evidence>
<protein>
    <recommendedName>
        <fullName evidence="3">DUF6534 domain-containing protein</fullName>
    </recommendedName>
</protein>
<sequence>MSGPDGIPPTSIPLGVDISNPFNPLFAGVILSCIGLGIILGQTWTYIFHNHDVWMLRALVLLVFLLEVAFTCSDVEAIQHYLVANFGNLALLSQVTTGTVVGQTVTSISIFCVHCFFMTRVWLIGKFRWSVLPIGGLATAALAAGLFIAARSAIHHDTFQNPVYKLPFGIETGCAAAADILVTFQLCYHFLNVRTEIKRTNKIIEQLFQHMLTRGVFVTMGQICLIRIPIRMPFYFILSKNYAITMFAILNSRDKFRKIAGDVITDSNFSYVLNTRTQTGRSGDTISFNQPESRNITENEDDRNGQQKIQTLITPDH</sequence>
<reference evidence="4 5" key="1">
    <citation type="journal article" date="2020" name="ISME J.">
        <title>Uncovering the hidden diversity of litter-decomposition mechanisms in mushroom-forming fungi.</title>
        <authorList>
            <person name="Floudas D."/>
            <person name="Bentzer J."/>
            <person name="Ahren D."/>
            <person name="Johansson T."/>
            <person name="Persson P."/>
            <person name="Tunlid A."/>
        </authorList>
    </citation>
    <scope>NUCLEOTIDE SEQUENCE [LARGE SCALE GENOMIC DNA]</scope>
    <source>
        <strain evidence="4 5">CBS 291.85</strain>
    </source>
</reference>
<dbReference type="OrthoDB" id="2535105at2759"/>
<feature type="domain" description="DUF6534" evidence="3">
    <location>
        <begin position="175"/>
        <end position="254"/>
    </location>
</feature>
<dbReference type="AlphaFoldDB" id="A0A8H5D6H5"/>
<dbReference type="PANTHER" id="PTHR40465">
    <property type="entry name" value="CHROMOSOME 1, WHOLE GENOME SHOTGUN SEQUENCE"/>
    <property type="match status" value="1"/>
</dbReference>
<organism evidence="4 5">
    <name type="scientific">Tetrapyrgos nigripes</name>
    <dbReference type="NCBI Taxonomy" id="182062"/>
    <lineage>
        <taxon>Eukaryota</taxon>
        <taxon>Fungi</taxon>
        <taxon>Dikarya</taxon>
        <taxon>Basidiomycota</taxon>
        <taxon>Agaricomycotina</taxon>
        <taxon>Agaricomycetes</taxon>
        <taxon>Agaricomycetidae</taxon>
        <taxon>Agaricales</taxon>
        <taxon>Marasmiineae</taxon>
        <taxon>Marasmiaceae</taxon>
        <taxon>Tetrapyrgos</taxon>
    </lineage>
</organism>
<dbReference type="PANTHER" id="PTHR40465:SF1">
    <property type="entry name" value="DUF6534 DOMAIN-CONTAINING PROTEIN"/>
    <property type="match status" value="1"/>
</dbReference>
<keyword evidence="2" id="KW-0812">Transmembrane</keyword>
<feature type="transmembrane region" description="Helical" evidence="2">
    <location>
        <begin position="91"/>
        <end position="117"/>
    </location>
</feature>
<evidence type="ECO:0000259" key="3">
    <source>
        <dbReference type="Pfam" id="PF20152"/>
    </source>
</evidence>
<evidence type="ECO:0000313" key="5">
    <source>
        <dbReference type="Proteomes" id="UP000559256"/>
    </source>
</evidence>
<keyword evidence="2" id="KW-0472">Membrane</keyword>
<feature type="transmembrane region" description="Helical" evidence="2">
    <location>
        <begin position="54"/>
        <end position="71"/>
    </location>
</feature>
<dbReference type="Proteomes" id="UP000559256">
    <property type="component" value="Unassembled WGS sequence"/>
</dbReference>
<dbReference type="InterPro" id="IPR045339">
    <property type="entry name" value="DUF6534"/>
</dbReference>
<gene>
    <name evidence="4" type="ORF">D9758_012425</name>
</gene>
<feature type="compositionally biased region" description="Polar residues" evidence="1">
    <location>
        <begin position="282"/>
        <end position="296"/>
    </location>
</feature>
<dbReference type="EMBL" id="JAACJM010000059">
    <property type="protein sequence ID" value="KAF5354484.1"/>
    <property type="molecule type" value="Genomic_DNA"/>
</dbReference>
<proteinExistence type="predicted"/>
<evidence type="ECO:0000313" key="4">
    <source>
        <dbReference type="EMBL" id="KAF5354484.1"/>
    </source>
</evidence>
<comment type="caution">
    <text evidence="4">The sequence shown here is derived from an EMBL/GenBank/DDBJ whole genome shotgun (WGS) entry which is preliminary data.</text>
</comment>